<dbReference type="PANTHER" id="PTHR48051:SF1">
    <property type="entry name" value="RAS SUPPRESSOR PROTEIN 1"/>
    <property type="match status" value="1"/>
</dbReference>
<comment type="caution">
    <text evidence="8">The sequence shown here is derived from an EMBL/GenBank/DDBJ whole genome shotgun (WGS) entry which is preliminary data.</text>
</comment>
<dbReference type="Pfam" id="PF23598">
    <property type="entry name" value="LRR_14"/>
    <property type="match status" value="1"/>
</dbReference>
<evidence type="ECO:0000313" key="9">
    <source>
        <dbReference type="Proteomes" id="UP001445076"/>
    </source>
</evidence>
<feature type="non-terminal residue" evidence="8">
    <location>
        <position position="1"/>
    </location>
</feature>
<sequence length="292" mass="33207">GLFLWVGSILEKFQEKMSKSVRKVVEEARDSGNPELDLQDKQITSLEEVSGLLSMEYITRLSLPHNRLTRVPPAIANLINLEILNLFNNIIEELPTSISSLNKLRILNVGMNRLDALPRGFGSFPVLEVLDITYNNIAEGEALPGNFFMLESLRALYMGDNDFEVLSPDIKNMRNLQILSLRDNDLIALPREIGELTRLRELHIQGNRLQVLPPEIGQLDLLGNRCCFRLESNPWLPMIADQLLLGPSHVMDLLRNESYKFLYQKHIGAGSQPPPKNFEAKNRKISRKRETA</sequence>
<evidence type="ECO:0000256" key="4">
    <source>
        <dbReference type="ARBA" id="ARBA00053823"/>
    </source>
</evidence>
<keyword evidence="9" id="KW-1185">Reference proteome</keyword>
<dbReference type="Proteomes" id="UP001445076">
    <property type="component" value="Unassembled WGS sequence"/>
</dbReference>
<organism evidence="8 9">
    <name type="scientific">Cherax quadricarinatus</name>
    <name type="common">Australian red claw crayfish</name>
    <dbReference type="NCBI Taxonomy" id="27406"/>
    <lineage>
        <taxon>Eukaryota</taxon>
        <taxon>Metazoa</taxon>
        <taxon>Ecdysozoa</taxon>
        <taxon>Arthropoda</taxon>
        <taxon>Crustacea</taxon>
        <taxon>Multicrustacea</taxon>
        <taxon>Malacostraca</taxon>
        <taxon>Eumalacostraca</taxon>
        <taxon>Eucarida</taxon>
        <taxon>Decapoda</taxon>
        <taxon>Pleocyemata</taxon>
        <taxon>Astacidea</taxon>
        <taxon>Parastacoidea</taxon>
        <taxon>Parastacidae</taxon>
        <taxon>Cherax</taxon>
    </lineage>
</organism>
<keyword evidence="1" id="KW-0433">Leucine-rich repeat</keyword>
<evidence type="ECO:0000256" key="5">
    <source>
        <dbReference type="ARBA" id="ARBA00069437"/>
    </source>
</evidence>
<dbReference type="AlphaFoldDB" id="A0AAW0WIR0"/>
<dbReference type="InterPro" id="IPR001611">
    <property type="entry name" value="Leu-rich_rpt"/>
</dbReference>
<evidence type="ECO:0000259" key="7">
    <source>
        <dbReference type="Pfam" id="PF23598"/>
    </source>
</evidence>
<feature type="region of interest" description="Disordered" evidence="6">
    <location>
        <begin position="270"/>
        <end position="292"/>
    </location>
</feature>
<dbReference type="InterPro" id="IPR055414">
    <property type="entry name" value="LRR_R13L4/SHOC2-like"/>
</dbReference>
<dbReference type="FunFam" id="3.80.10.10:FF:000159">
    <property type="entry name" value="Ras suppressor protein 1"/>
    <property type="match status" value="1"/>
</dbReference>
<protein>
    <recommendedName>
        <fullName evidence="5">Ras suppressor protein 1</fullName>
    </recommendedName>
</protein>
<dbReference type="GO" id="GO:0007165">
    <property type="term" value="P:signal transduction"/>
    <property type="evidence" value="ECO:0007669"/>
    <property type="project" value="UniProtKB-ARBA"/>
</dbReference>
<evidence type="ECO:0000313" key="8">
    <source>
        <dbReference type="EMBL" id="KAK8731972.1"/>
    </source>
</evidence>
<dbReference type="SMART" id="SM00369">
    <property type="entry name" value="LRR_TYP"/>
    <property type="match status" value="5"/>
</dbReference>
<dbReference type="PANTHER" id="PTHR48051">
    <property type="match status" value="1"/>
</dbReference>
<dbReference type="InterPro" id="IPR003591">
    <property type="entry name" value="Leu-rich_rpt_typical-subtyp"/>
</dbReference>
<keyword evidence="3" id="KW-0007">Acetylation</keyword>
<dbReference type="GO" id="GO:0005737">
    <property type="term" value="C:cytoplasm"/>
    <property type="evidence" value="ECO:0007669"/>
    <property type="project" value="TreeGrafter"/>
</dbReference>
<evidence type="ECO:0000256" key="3">
    <source>
        <dbReference type="ARBA" id="ARBA00022990"/>
    </source>
</evidence>
<proteinExistence type="predicted"/>
<dbReference type="InterPro" id="IPR050216">
    <property type="entry name" value="LRR_domain-containing"/>
</dbReference>
<dbReference type="SUPFAM" id="SSF52058">
    <property type="entry name" value="L domain-like"/>
    <property type="match status" value="1"/>
</dbReference>
<name>A0AAW0WIR0_CHEQU</name>
<dbReference type="FunFam" id="3.80.10.10:FF:000034">
    <property type="entry name" value="Ras suppressor protein 1"/>
    <property type="match status" value="1"/>
</dbReference>
<dbReference type="Gene3D" id="3.80.10.10">
    <property type="entry name" value="Ribonuclease Inhibitor"/>
    <property type="match status" value="2"/>
</dbReference>
<accession>A0AAW0WIR0</accession>
<dbReference type="EMBL" id="JARKIK010000058">
    <property type="protein sequence ID" value="KAK8731972.1"/>
    <property type="molecule type" value="Genomic_DNA"/>
</dbReference>
<keyword evidence="2" id="KW-0677">Repeat</keyword>
<evidence type="ECO:0000256" key="6">
    <source>
        <dbReference type="SAM" id="MobiDB-lite"/>
    </source>
</evidence>
<feature type="compositionally biased region" description="Basic and acidic residues" evidence="6">
    <location>
        <begin position="278"/>
        <end position="292"/>
    </location>
</feature>
<evidence type="ECO:0000256" key="1">
    <source>
        <dbReference type="ARBA" id="ARBA00022614"/>
    </source>
</evidence>
<evidence type="ECO:0000256" key="2">
    <source>
        <dbReference type="ARBA" id="ARBA00022737"/>
    </source>
</evidence>
<reference evidence="8 9" key="1">
    <citation type="journal article" date="2024" name="BMC Genomics">
        <title>Genome assembly of redclaw crayfish (Cherax quadricarinatus) provides insights into its immune adaptation and hypoxia tolerance.</title>
        <authorList>
            <person name="Liu Z."/>
            <person name="Zheng J."/>
            <person name="Li H."/>
            <person name="Fang K."/>
            <person name="Wang S."/>
            <person name="He J."/>
            <person name="Zhou D."/>
            <person name="Weng S."/>
            <person name="Chi M."/>
            <person name="Gu Z."/>
            <person name="He J."/>
            <person name="Li F."/>
            <person name="Wang M."/>
        </authorList>
    </citation>
    <scope>NUCLEOTIDE SEQUENCE [LARGE SCALE GENOMIC DNA]</scope>
    <source>
        <strain evidence="8">ZL_2023a</strain>
    </source>
</reference>
<dbReference type="PROSITE" id="PS51450">
    <property type="entry name" value="LRR"/>
    <property type="match status" value="1"/>
</dbReference>
<dbReference type="InterPro" id="IPR032675">
    <property type="entry name" value="LRR_dom_sf"/>
</dbReference>
<dbReference type="Pfam" id="PF13855">
    <property type="entry name" value="LRR_8"/>
    <property type="match status" value="1"/>
</dbReference>
<gene>
    <name evidence="8" type="ORF">OTU49_007119</name>
</gene>
<comment type="function">
    <text evidence="4">Potentially plays a role in the Ras signal transduction pathway. Capable of suppressing v-Ras transformation in vitro.</text>
</comment>
<feature type="domain" description="Disease resistance R13L4/SHOC-2-like LRR" evidence="7">
    <location>
        <begin position="122"/>
        <end position="224"/>
    </location>
</feature>